<dbReference type="Proteomes" id="UP000038045">
    <property type="component" value="Unplaced"/>
</dbReference>
<dbReference type="InterPro" id="IPR055355">
    <property type="entry name" value="ZP-C"/>
</dbReference>
<accession>A0A0N4Z2J0</accession>
<evidence type="ECO:0000256" key="1">
    <source>
        <dbReference type="ARBA" id="ARBA00023157"/>
    </source>
</evidence>
<evidence type="ECO:0000313" key="4">
    <source>
        <dbReference type="WBParaSite" id="PTRK_0000108500.1"/>
    </source>
</evidence>
<dbReference type="PANTHER" id="PTHR46560">
    <property type="entry name" value="CYPHER, ISOFORM B"/>
    <property type="match status" value="1"/>
</dbReference>
<dbReference type="SMART" id="SM00241">
    <property type="entry name" value="ZP"/>
    <property type="match status" value="1"/>
</dbReference>
<name>A0A0N4Z2J0_PARTI</name>
<evidence type="ECO:0000313" key="3">
    <source>
        <dbReference type="Proteomes" id="UP000038045"/>
    </source>
</evidence>
<sequence>MCRQKNMIFSSANKCKVQNLQCNETDFKLTLGFSDNFKGVTFAKSFYQNVNCKWYNNGSGVQVMLNNKDCGIRKENDEYEITLIMSPERNIIVEGAKEILLKCLPIIEKSSTNIPENEEFEEIVISLNNSQNTSNKLQFTPIATSTLVGNGSATKVSLQILREHNMNGNLAEDAKIGEPLTMNVHLEDTKLYNIMLSNCFAHDGKGNDKAILKLIDSQGCGVPLPRAVEEDVTTKIINGNEKNIFINIYGFQFTSSNYVFFECKVKTCIQPCIVTQCERNKKNLLKGNIKDEDFTNLIVKYKLEIKP</sequence>
<dbReference type="PROSITE" id="PS51034">
    <property type="entry name" value="ZP_2"/>
    <property type="match status" value="1"/>
</dbReference>
<evidence type="ECO:0000259" key="2">
    <source>
        <dbReference type="PROSITE" id="PS51034"/>
    </source>
</evidence>
<proteinExistence type="predicted"/>
<organism evidence="3 4">
    <name type="scientific">Parastrongyloides trichosuri</name>
    <name type="common">Possum-specific nematode worm</name>
    <dbReference type="NCBI Taxonomy" id="131310"/>
    <lineage>
        <taxon>Eukaryota</taxon>
        <taxon>Metazoa</taxon>
        <taxon>Ecdysozoa</taxon>
        <taxon>Nematoda</taxon>
        <taxon>Chromadorea</taxon>
        <taxon>Rhabditida</taxon>
        <taxon>Tylenchina</taxon>
        <taxon>Panagrolaimomorpha</taxon>
        <taxon>Strongyloidoidea</taxon>
        <taxon>Strongyloididae</taxon>
        <taxon>Parastrongyloides</taxon>
    </lineage>
</organism>
<dbReference type="PANTHER" id="PTHR46560:SF13">
    <property type="entry name" value="ZP DOMAIN-CONTAINING PROTEIN"/>
    <property type="match status" value="1"/>
</dbReference>
<dbReference type="Pfam" id="PF00100">
    <property type="entry name" value="Zona_pellucida"/>
    <property type="match status" value="1"/>
</dbReference>
<feature type="domain" description="ZP" evidence="2">
    <location>
        <begin position="21"/>
        <end position="284"/>
    </location>
</feature>
<dbReference type="InterPro" id="IPR042235">
    <property type="entry name" value="ZP-C_dom"/>
</dbReference>
<protein>
    <submittedName>
        <fullName evidence="4">ZP domain-containing protein</fullName>
    </submittedName>
</protein>
<dbReference type="WBParaSite" id="PTRK_0000108500.1">
    <property type="protein sequence ID" value="PTRK_0000108500.1"/>
    <property type="gene ID" value="PTRK_0000108500"/>
</dbReference>
<reference evidence="4" key="1">
    <citation type="submission" date="2017-02" db="UniProtKB">
        <authorList>
            <consortium name="WormBaseParasite"/>
        </authorList>
    </citation>
    <scope>IDENTIFICATION</scope>
</reference>
<keyword evidence="3" id="KW-1185">Reference proteome</keyword>
<dbReference type="STRING" id="131310.A0A0N4Z2J0"/>
<dbReference type="AlphaFoldDB" id="A0A0N4Z2J0"/>
<dbReference type="Gene3D" id="2.60.40.4100">
    <property type="entry name" value="Zona pellucida, ZP-C domain"/>
    <property type="match status" value="1"/>
</dbReference>
<dbReference type="InterPro" id="IPR001507">
    <property type="entry name" value="ZP_dom"/>
</dbReference>
<keyword evidence="1" id="KW-1015">Disulfide bond</keyword>